<dbReference type="GO" id="GO:0006508">
    <property type="term" value="P:proteolysis"/>
    <property type="evidence" value="ECO:0007669"/>
    <property type="project" value="UniProtKB-KW"/>
</dbReference>
<dbReference type="GO" id="GO:0008270">
    <property type="term" value="F:zinc ion binding"/>
    <property type="evidence" value="ECO:0007669"/>
    <property type="project" value="InterPro"/>
</dbReference>
<accession>A0A1F8EGD3</accession>
<dbReference type="GO" id="GO:0031012">
    <property type="term" value="C:extracellular matrix"/>
    <property type="evidence" value="ECO:0007669"/>
    <property type="project" value="InterPro"/>
</dbReference>
<dbReference type="AlphaFoldDB" id="A0A1F8EGD3"/>
<comment type="caution">
    <text evidence="7">The sequence shown here is derived from an EMBL/GenBank/DDBJ whole genome shotgun (WGS) entry which is preliminary data.</text>
</comment>
<evidence type="ECO:0000256" key="2">
    <source>
        <dbReference type="ARBA" id="ARBA00022723"/>
    </source>
</evidence>
<feature type="coiled-coil region" evidence="5">
    <location>
        <begin position="117"/>
        <end position="200"/>
    </location>
</feature>
<keyword evidence="2" id="KW-0479">Metal-binding</keyword>
<name>A0A1F8EGD3_9BACT</name>
<dbReference type="Pfam" id="PF00413">
    <property type="entry name" value="Peptidase_M10"/>
    <property type="match status" value="1"/>
</dbReference>
<dbReference type="Proteomes" id="UP000177594">
    <property type="component" value="Unassembled WGS sequence"/>
</dbReference>
<dbReference type="InterPro" id="IPR001818">
    <property type="entry name" value="Pept_M10_metallopeptidase"/>
</dbReference>
<evidence type="ECO:0000256" key="4">
    <source>
        <dbReference type="ARBA" id="ARBA00022833"/>
    </source>
</evidence>
<keyword evidence="5" id="KW-0175">Coiled coil</keyword>
<organism evidence="7 8">
    <name type="scientific">Candidatus Yanofskybacteria bacterium RIFCSPHIGHO2_01_FULL_39_8b</name>
    <dbReference type="NCBI Taxonomy" id="1802659"/>
    <lineage>
        <taxon>Bacteria</taxon>
        <taxon>Candidatus Yanofskyibacteriota</taxon>
    </lineage>
</organism>
<keyword evidence="1" id="KW-0645">Protease</keyword>
<evidence type="ECO:0000313" key="8">
    <source>
        <dbReference type="Proteomes" id="UP000177594"/>
    </source>
</evidence>
<dbReference type="EMBL" id="MGIZ01000007">
    <property type="protein sequence ID" value="OGM99906.1"/>
    <property type="molecule type" value="Genomic_DNA"/>
</dbReference>
<evidence type="ECO:0000313" key="7">
    <source>
        <dbReference type="EMBL" id="OGM99906.1"/>
    </source>
</evidence>
<gene>
    <name evidence="7" type="ORF">A2817_01585</name>
</gene>
<dbReference type="GO" id="GO:0004222">
    <property type="term" value="F:metalloendopeptidase activity"/>
    <property type="evidence" value="ECO:0007669"/>
    <property type="project" value="InterPro"/>
</dbReference>
<sequence length="302" mass="34767">MAINMVNRIATVLFILLITLTGFFVYQNEFAPCKRTVFYDIGNFDIRFGITKEKFLKTIQESEAIWEKKNSSNLFEYKPASKFKINLVFDERQAKTIEAGQSKQEIEGSRAEYDSIAANYKKLAANHEQLLNDYNTQAIEFEAELNFYNSRVAEINNRGGATPKEARELEEEKKRLELEKADLNRQRAVLNNRASELNSLGDTINTLGQKLNINVDVHNQLFGEAREFDQGEYQGNTINIYQFDGIGELRLVFAHEFGHALGIEHVENPKSTMYYLMEKQDIKNPALSQEDFSALKNRCNFD</sequence>
<keyword evidence="3" id="KW-0378">Hydrolase</keyword>
<feature type="domain" description="Peptidase M10 metallopeptidase" evidence="6">
    <location>
        <begin position="244"/>
        <end position="296"/>
    </location>
</feature>
<evidence type="ECO:0000259" key="6">
    <source>
        <dbReference type="Pfam" id="PF00413"/>
    </source>
</evidence>
<evidence type="ECO:0000256" key="3">
    <source>
        <dbReference type="ARBA" id="ARBA00022801"/>
    </source>
</evidence>
<evidence type="ECO:0000256" key="1">
    <source>
        <dbReference type="ARBA" id="ARBA00022670"/>
    </source>
</evidence>
<reference evidence="7 8" key="1">
    <citation type="journal article" date="2016" name="Nat. Commun.">
        <title>Thousands of microbial genomes shed light on interconnected biogeochemical processes in an aquifer system.</title>
        <authorList>
            <person name="Anantharaman K."/>
            <person name="Brown C.T."/>
            <person name="Hug L.A."/>
            <person name="Sharon I."/>
            <person name="Castelle C.J."/>
            <person name="Probst A.J."/>
            <person name="Thomas B.C."/>
            <person name="Singh A."/>
            <person name="Wilkins M.J."/>
            <person name="Karaoz U."/>
            <person name="Brodie E.L."/>
            <person name="Williams K.H."/>
            <person name="Hubbard S.S."/>
            <person name="Banfield J.F."/>
        </authorList>
    </citation>
    <scope>NUCLEOTIDE SEQUENCE [LARGE SCALE GENOMIC DNA]</scope>
</reference>
<keyword evidence="4" id="KW-0862">Zinc</keyword>
<evidence type="ECO:0000256" key="5">
    <source>
        <dbReference type="SAM" id="Coils"/>
    </source>
</evidence>
<proteinExistence type="predicted"/>
<protein>
    <recommendedName>
        <fullName evidence="6">Peptidase M10 metallopeptidase domain-containing protein</fullName>
    </recommendedName>
</protein>
<dbReference type="InterPro" id="IPR024079">
    <property type="entry name" value="MetalloPept_cat_dom_sf"/>
</dbReference>
<dbReference type="SUPFAM" id="SSF55486">
    <property type="entry name" value="Metalloproteases ('zincins'), catalytic domain"/>
    <property type="match status" value="1"/>
</dbReference>
<dbReference type="Gene3D" id="3.40.390.10">
    <property type="entry name" value="Collagenase (Catalytic Domain)"/>
    <property type="match status" value="1"/>
</dbReference>